<proteinExistence type="predicted"/>
<dbReference type="Proteomes" id="UP000320762">
    <property type="component" value="Unassembled WGS sequence"/>
</dbReference>
<name>A0A550CAZ7_9AGAR</name>
<comment type="caution">
    <text evidence="1">The sequence shown here is derived from an EMBL/GenBank/DDBJ whole genome shotgun (WGS) entry which is preliminary data.</text>
</comment>
<reference evidence="1 2" key="1">
    <citation type="journal article" date="2019" name="New Phytol.">
        <title>Comparative genomics reveals unique wood-decay strategies and fruiting body development in the Schizophyllaceae.</title>
        <authorList>
            <person name="Almasi E."/>
            <person name="Sahu N."/>
            <person name="Krizsan K."/>
            <person name="Balint B."/>
            <person name="Kovacs G.M."/>
            <person name="Kiss B."/>
            <person name="Cseklye J."/>
            <person name="Drula E."/>
            <person name="Henrissat B."/>
            <person name="Nagy I."/>
            <person name="Chovatia M."/>
            <person name="Adam C."/>
            <person name="LaButti K."/>
            <person name="Lipzen A."/>
            <person name="Riley R."/>
            <person name="Grigoriev I.V."/>
            <person name="Nagy L.G."/>
        </authorList>
    </citation>
    <scope>NUCLEOTIDE SEQUENCE [LARGE SCALE GENOMIC DNA]</scope>
    <source>
        <strain evidence="1 2">NL-1724</strain>
    </source>
</reference>
<dbReference type="EMBL" id="VDMD01000014">
    <property type="protein sequence ID" value="TRM61954.1"/>
    <property type="molecule type" value="Genomic_DNA"/>
</dbReference>
<protein>
    <submittedName>
        <fullName evidence="1">Uncharacterized protein</fullName>
    </submittedName>
</protein>
<accession>A0A550CAZ7</accession>
<sequence>MCIPGPTMRIHGHTPLPLFVIEPAAGAHDVLVDEEAPSQGLGLHVQVPLVLARRVKAKSLSIIALPGFPRRSVCLRCVKSVCVSNFALAAPSSQYTEPTFFDPFAWAMRRRPVIMLVCDQHKLRCSTRYSDERSNVGSIPCLIDWHGPQTFNHNRCSSILHWMG</sequence>
<evidence type="ECO:0000313" key="1">
    <source>
        <dbReference type="EMBL" id="TRM61954.1"/>
    </source>
</evidence>
<keyword evidence="2" id="KW-1185">Reference proteome</keyword>
<gene>
    <name evidence="1" type="ORF">BD626DRAFT_499334</name>
</gene>
<evidence type="ECO:0000313" key="2">
    <source>
        <dbReference type="Proteomes" id="UP000320762"/>
    </source>
</evidence>
<dbReference type="AlphaFoldDB" id="A0A550CAZ7"/>
<organism evidence="1 2">
    <name type="scientific">Schizophyllum amplum</name>
    <dbReference type="NCBI Taxonomy" id="97359"/>
    <lineage>
        <taxon>Eukaryota</taxon>
        <taxon>Fungi</taxon>
        <taxon>Dikarya</taxon>
        <taxon>Basidiomycota</taxon>
        <taxon>Agaricomycotina</taxon>
        <taxon>Agaricomycetes</taxon>
        <taxon>Agaricomycetidae</taxon>
        <taxon>Agaricales</taxon>
        <taxon>Schizophyllaceae</taxon>
        <taxon>Schizophyllum</taxon>
    </lineage>
</organism>